<evidence type="ECO:0000313" key="1">
    <source>
        <dbReference type="EMBL" id="OHF01070.1"/>
    </source>
</evidence>
<dbReference type="RefSeq" id="XP_022478212.1">
    <property type="nucleotide sequence ID" value="XM_022615286.1"/>
</dbReference>
<dbReference type="GeneID" id="34556796"/>
<dbReference type="EMBL" id="MJBS01000022">
    <property type="protein sequence ID" value="OHF01070.1"/>
    <property type="molecule type" value="Genomic_DNA"/>
</dbReference>
<protein>
    <submittedName>
        <fullName evidence="1">Uncharacterized protein</fullName>
    </submittedName>
</protein>
<accession>A0A1G4BHT9</accession>
<organism evidence="1 2">
    <name type="scientific">Colletotrichum orchidophilum</name>
    <dbReference type="NCBI Taxonomy" id="1209926"/>
    <lineage>
        <taxon>Eukaryota</taxon>
        <taxon>Fungi</taxon>
        <taxon>Dikarya</taxon>
        <taxon>Ascomycota</taxon>
        <taxon>Pezizomycotina</taxon>
        <taxon>Sordariomycetes</taxon>
        <taxon>Hypocreomycetidae</taxon>
        <taxon>Glomerellales</taxon>
        <taxon>Glomerellaceae</taxon>
        <taxon>Colletotrichum</taxon>
    </lineage>
</organism>
<name>A0A1G4BHT9_9PEZI</name>
<keyword evidence="2" id="KW-1185">Reference proteome</keyword>
<dbReference type="AlphaFoldDB" id="A0A1G4BHT9"/>
<reference evidence="1 2" key="1">
    <citation type="submission" date="2016-09" db="EMBL/GenBank/DDBJ databases">
        <authorList>
            <person name="Capua I."/>
            <person name="De Benedictis P."/>
            <person name="Joannis T."/>
            <person name="Lombin L.H."/>
            <person name="Cattoli G."/>
        </authorList>
    </citation>
    <scope>NUCLEOTIDE SEQUENCE [LARGE SCALE GENOMIC DNA]</scope>
    <source>
        <strain evidence="1 2">IMI 309357</strain>
    </source>
</reference>
<dbReference type="Proteomes" id="UP000176998">
    <property type="component" value="Unassembled WGS sequence"/>
</dbReference>
<sequence>MPEQLNINRKITEKILITNILAAAAYDMRVKNLGKTNYSSSGGGNLDWNANDCHALHSPDWGMELIDYDAKCKGMGVLSVRVECE</sequence>
<gene>
    <name evidence="1" type="ORF">CORC01_03637</name>
</gene>
<comment type="caution">
    <text evidence="1">The sequence shown here is derived from an EMBL/GenBank/DDBJ whole genome shotgun (WGS) entry which is preliminary data.</text>
</comment>
<evidence type="ECO:0000313" key="2">
    <source>
        <dbReference type="Proteomes" id="UP000176998"/>
    </source>
</evidence>
<proteinExistence type="predicted"/>
<dbReference type="OrthoDB" id="4815532at2759"/>